<name>A0ABN5PRG3_9ACTO</name>
<reference evidence="1 2" key="1">
    <citation type="submission" date="2018-09" db="EMBL/GenBank/DDBJ databases">
        <authorList>
            <person name="Li J."/>
        </authorList>
    </citation>
    <scope>NUCLEOTIDE SEQUENCE [LARGE SCALE GENOMIC DNA]</scope>
    <source>
        <strain evidence="1 2">2129</strain>
    </source>
</reference>
<dbReference type="Pfam" id="PF00202">
    <property type="entry name" value="Aminotran_3"/>
    <property type="match status" value="1"/>
</dbReference>
<accession>A0ABN5PRG3</accession>
<dbReference type="InterPro" id="IPR015421">
    <property type="entry name" value="PyrdxlP-dep_Trfase_major"/>
</dbReference>
<keyword evidence="2" id="KW-1185">Reference proteome</keyword>
<dbReference type="Gene3D" id="3.40.640.10">
    <property type="entry name" value="Type I PLP-dependent aspartate aminotransferase-like (Major domain)"/>
    <property type="match status" value="1"/>
</dbReference>
<gene>
    <name evidence="1" type="ORF">D5R93_12560</name>
</gene>
<protein>
    <submittedName>
        <fullName evidence="1">Aminotransferase class III-fold pyridoxal phosphate-dependent enzyme</fullName>
    </submittedName>
</protein>
<keyword evidence="1" id="KW-0032">Aminotransferase</keyword>
<dbReference type="InterPro" id="IPR005814">
    <property type="entry name" value="Aminotrans_3"/>
</dbReference>
<dbReference type="GO" id="GO:0008483">
    <property type="term" value="F:transaminase activity"/>
    <property type="evidence" value="ECO:0007669"/>
    <property type="project" value="UniProtKB-KW"/>
</dbReference>
<sequence length="55" mass="5444">MGDATPRVAQAVTGRIDIADLADLADIMDAVSPGSLGGTYCGNPVACAAAADHTR</sequence>
<proteinExistence type="predicted"/>
<keyword evidence="1" id="KW-0808">Transferase</keyword>
<evidence type="ECO:0000313" key="1">
    <source>
        <dbReference type="EMBL" id="AYD90624.1"/>
    </source>
</evidence>
<organism evidence="1 2">
    <name type="scientific">Actinomyces lilanjuaniae</name>
    <dbReference type="NCBI Taxonomy" id="2321394"/>
    <lineage>
        <taxon>Bacteria</taxon>
        <taxon>Bacillati</taxon>
        <taxon>Actinomycetota</taxon>
        <taxon>Actinomycetes</taxon>
        <taxon>Actinomycetales</taxon>
        <taxon>Actinomycetaceae</taxon>
        <taxon>Actinomyces</taxon>
    </lineage>
</organism>
<dbReference type="SUPFAM" id="SSF53383">
    <property type="entry name" value="PLP-dependent transferases"/>
    <property type="match status" value="1"/>
</dbReference>
<dbReference type="RefSeq" id="WP_120205549.1">
    <property type="nucleotide sequence ID" value="NZ_CP032514.1"/>
</dbReference>
<dbReference type="EMBL" id="CP032514">
    <property type="protein sequence ID" value="AYD90624.1"/>
    <property type="molecule type" value="Genomic_DNA"/>
</dbReference>
<dbReference type="InterPro" id="IPR015424">
    <property type="entry name" value="PyrdxlP-dep_Trfase"/>
</dbReference>
<evidence type="ECO:0000313" key="2">
    <source>
        <dbReference type="Proteomes" id="UP000273001"/>
    </source>
</evidence>
<dbReference type="Proteomes" id="UP000273001">
    <property type="component" value="Chromosome"/>
</dbReference>